<protein>
    <recommendedName>
        <fullName evidence="4">Alanine racemase C-terminal domain-containing protein</fullName>
    </recommendedName>
</protein>
<accession>A0A381VBR6</accession>
<dbReference type="SUPFAM" id="SSF50621">
    <property type="entry name" value="Alanine racemase C-terminal domain-like"/>
    <property type="match status" value="1"/>
</dbReference>
<evidence type="ECO:0000313" key="5">
    <source>
        <dbReference type="EMBL" id="SVA37564.1"/>
    </source>
</evidence>
<organism evidence="5">
    <name type="scientific">marine metagenome</name>
    <dbReference type="NCBI Taxonomy" id="408172"/>
    <lineage>
        <taxon>unclassified sequences</taxon>
        <taxon>metagenomes</taxon>
        <taxon>ecological metagenomes</taxon>
    </lineage>
</organism>
<dbReference type="FunFam" id="3.20.20.10:FF:000002">
    <property type="entry name" value="Alanine racemase"/>
    <property type="match status" value="1"/>
</dbReference>
<dbReference type="CDD" id="cd00430">
    <property type="entry name" value="PLPDE_III_AR"/>
    <property type="match status" value="1"/>
</dbReference>
<dbReference type="GO" id="GO:0009252">
    <property type="term" value="P:peptidoglycan biosynthetic process"/>
    <property type="evidence" value="ECO:0007669"/>
    <property type="project" value="TreeGrafter"/>
</dbReference>
<dbReference type="PANTHER" id="PTHR30511">
    <property type="entry name" value="ALANINE RACEMASE"/>
    <property type="match status" value="1"/>
</dbReference>
<reference evidence="5" key="1">
    <citation type="submission" date="2018-05" db="EMBL/GenBank/DDBJ databases">
        <authorList>
            <person name="Lanie J.A."/>
            <person name="Ng W.-L."/>
            <person name="Kazmierczak K.M."/>
            <person name="Andrzejewski T.M."/>
            <person name="Davidsen T.M."/>
            <person name="Wayne K.J."/>
            <person name="Tettelin H."/>
            <person name="Glass J.I."/>
            <person name="Rusch D."/>
            <person name="Podicherti R."/>
            <person name="Tsui H.-C.T."/>
            <person name="Winkler M.E."/>
        </authorList>
    </citation>
    <scope>NUCLEOTIDE SEQUENCE</scope>
</reference>
<dbReference type="PRINTS" id="PR00992">
    <property type="entry name" value="ALARACEMASE"/>
</dbReference>
<dbReference type="Pfam" id="PF00842">
    <property type="entry name" value="Ala_racemase_C"/>
    <property type="match status" value="1"/>
</dbReference>
<dbReference type="SUPFAM" id="SSF51419">
    <property type="entry name" value="PLP-binding barrel"/>
    <property type="match status" value="1"/>
</dbReference>
<keyword evidence="2" id="KW-0663">Pyridoxal phosphate</keyword>
<dbReference type="GO" id="GO:0030170">
    <property type="term" value="F:pyridoxal phosphate binding"/>
    <property type="evidence" value="ECO:0007669"/>
    <property type="project" value="TreeGrafter"/>
</dbReference>
<proteinExistence type="predicted"/>
<dbReference type="GO" id="GO:0005829">
    <property type="term" value="C:cytosol"/>
    <property type="evidence" value="ECO:0007669"/>
    <property type="project" value="TreeGrafter"/>
</dbReference>
<dbReference type="InterPro" id="IPR011079">
    <property type="entry name" value="Ala_racemase_C"/>
</dbReference>
<dbReference type="InterPro" id="IPR009006">
    <property type="entry name" value="Ala_racemase/Decarboxylase_C"/>
</dbReference>
<keyword evidence="3" id="KW-0413">Isomerase</keyword>
<name>A0A381VBR6_9ZZZZ</name>
<dbReference type="SMART" id="SM01005">
    <property type="entry name" value="Ala_racemase_C"/>
    <property type="match status" value="1"/>
</dbReference>
<dbReference type="InterPro" id="IPR000821">
    <property type="entry name" value="Ala_racemase"/>
</dbReference>
<dbReference type="InterPro" id="IPR001608">
    <property type="entry name" value="Ala_racemase_N"/>
</dbReference>
<dbReference type="NCBIfam" id="TIGR00492">
    <property type="entry name" value="alr"/>
    <property type="match status" value="1"/>
</dbReference>
<evidence type="ECO:0000256" key="1">
    <source>
        <dbReference type="ARBA" id="ARBA00001933"/>
    </source>
</evidence>
<feature type="domain" description="Alanine racemase C-terminal" evidence="4">
    <location>
        <begin position="211"/>
        <end position="338"/>
    </location>
</feature>
<dbReference type="InterPro" id="IPR020622">
    <property type="entry name" value="Ala_racemase_pyridoxalP-BS"/>
</dbReference>
<dbReference type="GO" id="GO:0030632">
    <property type="term" value="P:D-alanine biosynthetic process"/>
    <property type="evidence" value="ECO:0007669"/>
    <property type="project" value="TreeGrafter"/>
</dbReference>
<dbReference type="GO" id="GO:0008784">
    <property type="term" value="F:alanine racemase activity"/>
    <property type="evidence" value="ECO:0007669"/>
    <property type="project" value="InterPro"/>
</dbReference>
<dbReference type="EMBL" id="UINC01008342">
    <property type="protein sequence ID" value="SVA37564.1"/>
    <property type="molecule type" value="Genomic_DNA"/>
</dbReference>
<dbReference type="Gene3D" id="2.40.37.10">
    <property type="entry name" value="Lyase, Ornithine Decarboxylase, Chain A, domain 1"/>
    <property type="match status" value="1"/>
</dbReference>
<evidence type="ECO:0000259" key="4">
    <source>
        <dbReference type="SMART" id="SM01005"/>
    </source>
</evidence>
<gene>
    <name evidence="5" type="ORF">METZ01_LOCUS90418</name>
</gene>
<dbReference type="InterPro" id="IPR029066">
    <property type="entry name" value="PLP-binding_barrel"/>
</dbReference>
<dbReference type="PANTHER" id="PTHR30511:SF0">
    <property type="entry name" value="ALANINE RACEMASE, CATABOLIC-RELATED"/>
    <property type="match status" value="1"/>
</dbReference>
<sequence length="338" mass="37442">MCVVKANGYGHGALSIAKAIANKPGIIFCIFSIDEALELRRWGIKNDILVFSRIQPDWLDQALDNDLWINVSHQDDLQALKDYHDKTGSCPIMHIKFDTGMTRLGFDGWEAESVFQFLCENPHLPVEGIYSHFATADEGDLSYAEFQLNLFNKIIGKANEAGIDFKYVHCSNSGAVLNLPHSYFNAVRVGMLMYGVAPSDEVAMDVDVEPVMSFCGPIVNVRRVKAGTQVSYGGVYTTQSDTNIAVVQMGFADGFPRPWYENGYVSYKGQNYKIAGRACMDQFMVDFGDVEPGDGDEVLIFGKKDGNRIPVETIAVEIGTTTYVLLTAVQGRTERIIL</sequence>
<evidence type="ECO:0000256" key="2">
    <source>
        <dbReference type="ARBA" id="ARBA00022898"/>
    </source>
</evidence>
<dbReference type="Gene3D" id="3.20.20.10">
    <property type="entry name" value="Alanine racemase"/>
    <property type="match status" value="1"/>
</dbReference>
<dbReference type="PROSITE" id="PS00395">
    <property type="entry name" value="ALANINE_RACEMASE"/>
    <property type="match status" value="1"/>
</dbReference>
<dbReference type="Pfam" id="PF01168">
    <property type="entry name" value="Ala_racemase_N"/>
    <property type="match status" value="1"/>
</dbReference>
<dbReference type="AlphaFoldDB" id="A0A381VBR6"/>
<comment type="cofactor">
    <cofactor evidence="1">
        <name>pyridoxal 5'-phosphate</name>
        <dbReference type="ChEBI" id="CHEBI:597326"/>
    </cofactor>
</comment>
<evidence type="ECO:0000256" key="3">
    <source>
        <dbReference type="ARBA" id="ARBA00023235"/>
    </source>
</evidence>